<dbReference type="EMBL" id="GL988043">
    <property type="protein sequence ID" value="EGS20174.1"/>
    <property type="molecule type" value="Genomic_DNA"/>
</dbReference>
<dbReference type="CDD" id="cd13426">
    <property type="entry name" value="Peptidase_G1"/>
    <property type="match status" value="1"/>
</dbReference>
<evidence type="ECO:0000313" key="3">
    <source>
        <dbReference type="Proteomes" id="UP000008066"/>
    </source>
</evidence>
<reference evidence="2 3" key="1">
    <citation type="journal article" date="2011" name="Cell">
        <title>Insight into structure and assembly of the nuclear pore complex by utilizing the genome of a eukaryotic thermophile.</title>
        <authorList>
            <person name="Amlacher S."/>
            <person name="Sarges P."/>
            <person name="Flemming D."/>
            <person name="van Noort V."/>
            <person name="Kunze R."/>
            <person name="Devos D.P."/>
            <person name="Arumugam M."/>
            <person name="Bork P."/>
            <person name="Hurt E."/>
        </authorList>
    </citation>
    <scope>NUCLEOTIDE SEQUENCE [LARGE SCALE GENOMIC DNA]</scope>
    <source>
        <strain evidence="3">DSM 1495 / CBS 144.50 / IMI 039719</strain>
    </source>
</reference>
<name>G0S9R3_CHATD</name>
<organism evidence="3">
    <name type="scientific">Chaetomium thermophilum (strain DSM 1495 / CBS 144.50 / IMI 039719)</name>
    <name type="common">Thermochaetoides thermophila</name>
    <dbReference type="NCBI Taxonomy" id="759272"/>
    <lineage>
        <taxon>Eukaryota</taxon>
        <taxon>Fungi</taxon>
        <taxon>Dikarya</taxon>
        <taxon>Ascomycota</taxon>
        <taxon>Pezizomycotina</taxon>
        <taxon>Sordariomycetes</taxon>
        <taxon>Sordariomycetidae</taxon>
        <taxon>Sordariales</taxon>
        <taxon>Chaetomiaceae</taxon>
        <taxon>Thermochaetoides</taxon>
    </lineage>
</organism>
<dbReference type="SUPFAM" id="SSF49899">
    <property type="entry name" value="Concanavalin A-like lectins/glucanases"/>
    <property type="match status" value="1"/>
</dbReference>
<dbReference type="OMA" id="FNAEWIV"/>
<dbReference type="Proteomes" id="UP000008066">
    <property type="component" value="Unassembled WGS sequence"/>
</dbReference>
<evidence type="ECO:0000313" key="2">
    <source>
        <dbReference type="EMBL" id="EGS20174.1"/>
    </source>
</evidence>
<gene>
    <name evidence="2" type="ORF">CTHT_0046830</name>
</gene>
<dbReference type="GO" id="GO:0006508">
    <property type="term" value="P:proteolysis"/>
    <property type="evidence" value="ECO:0007669"/>
    <property type="project" value="InterPro"/>
</dbReference>
<keyword evidence="3" id="KW-1185">Reference proteome</keyword>
<evidence type="ECO:0000256" key="1">
    <source>
        <dbReference type="PIRSR" id="PIRSR600250-50"/>
    </source>
</evidence>
<dbReference type="KEGG" id="cthr:CTHT_0046830"/>
<dbReference type="GO" id="GO:0070007">
    <property type="term" value="F:glutamic-type endopeptidase activity"/>
    <property type="evidence" value="ECO:0007669"/>
    <property type="project" value="InterPro"/>
</dbReference>
<protein>
    <submittedName>
        <fullName evidence="2">Uncharacterized protein</fullName>
    </submittedName>
</protein>
<dbReference type="AlphaFoldDB" id="G0S9R3"/>
<sequence length="261" mass="28747">MRWQTLLPLFSFPGPSFSELTFTTVHTTGGKLVSASGLPTLKNLRANNPTVNSNNWCGSVNYAPIGRQIRLVHGYFQHPVCEIRNGMKTFPQAVAAWVGIDGDTWTDSLLQAGTVCKIDNSSGVVTNEAWWQWVPSGAYTISTLPVAEDDWFEVTINTTSPSSGEITITNLSQRYTYSVTLSGGPTLARVDADWVVERPYFGKTLSGFATFTDVWFEDTYAELLPGTGTIGVLGANQYQIPGMCTSMEWDDRHLVSWSLQN</sequence>
<dbReference type="PANTHER" id="PTHR37536">
    <property type="entry name" value="PUTATIVE (AFU_ORTHOLOGUE AFUA_3G02970)-RELATED"/>
    <property type="match status" value="1"/>
</dbReference>
<dbReference type="PANTHER" id="PTHR37536:SF1">
    <property type="entry name" value="ASPERGILLOPEPSIN, PUTAITVE (AFU_ORTHOLOGUE AFUA_7G01200)"/>
    <property type="match status" value="1"/>
</dbReference>
<dbReference type="PRINTS" id="PR00977">
    <property type="entry name" value="SCYTLDPTASE"/>
</dbReference>
<dbReference type="HOGENOM" id="CLU_066466_0_1_1"/>
<dbReference type="eggNOG" id="ENOG502RJF6">
    <property type="taxonomic scope" value="Eukaryota"/>
</dbReference>
<feature type="active site" description="Proton acceptor" evidence="1">
    <location>
        <position position="197"/>
    </location>
</feature>
<dbReference type="STRING" id="759272.G0S9R3"/>
<dbReference type="Pfam" id="PF01828">
    <property type="entry name" value="Peptidase_A4"/>
    <property type="match status" value="1"/>
</dbReference>
<dbReference type="GeneID" id="18258721"/>
<dbReference type="InterPro" id="IPR013320">
    <property type="entry name" value="ConA-like_dom_sf"/>
</dbReference>
<dbReference type="RefSeq" id="XP_006695059.1">
    <property type="nucleotide sequence ID" value="XM_006694996.1"/>
</dbReference>
<dbReference type="InterPro" id="IPR038656">
    <property type="entry name" value="Peptidase_G1_sf"/>
</dbReference>
<dbReference type="Gene3D" id="2.60.120.700">
    <property type="entry name" value="Peptidase G1"/>
    <property type="match status" value="1"/>
</dbReference>
<proteinExistence type="predicted"/>
<accession>G0S9R3</accession>
<dbReference type="InterPro" id="IPR000250">
    <property type="entry name" value="Peptidase_G1"/>
</dbReference>
<dbReference type="OrthoDB" id="2862635at2759"/>